<protein>
    <submittedName>
        <fullName evidence="2">Uncharacterized protein</fullName>
    </submittedName>
</protein>
<evidence type="ECO:0000313" key="3">
    <source>
        <dbReference type="Proteomes" id="UP000179807"/>
    </source>
</evidence>
<evidence type="ECO:0000313" key="2">
    <source>
        <dbReference type="EMBL" id="OHT13251.1"/>
    </source>
</evidence>
<dbReference type="AlphaFoldDB" id="A0A1J4KPT2"/>
<feature type="region of interest" description="Disordered" evidence="1">
    <location>
        <begin position="70"/>
        <end position="89"/>
    </location>
</feature>
<dbReference type="GeneID" id="94833847"/>
<reference evidence="2" key="1">
    <citation type="submission" date="2016-10" db="EMBL/GenBank/DDBJ databases">
        <authorList>
            <person name="Benchimol M."/>
            <person name="Almeida L.G."/>
            <person name="Vasconcelos A.T."/>
            <person name="Perreira-Neves A."/>
            <person name="Rosa I.A."/>
            <person name="Tasca T."/>
            <person name="Bogo M.R."/>
            <person name="de Souza W."/>
        </authorList>
    </citation>
    <scope>NUCLEOTIDE SEQUENCE [LARGE SCALE GENOMIC DNA]</scope>
    <source>
        <strain evidence="2">K</strain>
    </source>
</reference>
<dbReference type="VEuPathDB" id="TrichDB:TRFO_16703"/>
<organism evidence="2 3">
    <name type="scientific">Tritrichomonas foetus</name>
    <dbReference type="NCBI Taxonomy" id="1144522"/>
    <lineage>
        <taxon>Eukaryota</taxon>
        <taxon>Metamonada</taxon>
        <taxon>Parabasalia</taxon>
        <taxon>Tritrichomonadida</taxon>
        <taxon>Tritrichomonadidae</taxon>
        <taxon>Tritrichomonas</taxon>
    </lineage>
</organism>
<dbReference type="EMBL" id="MLAK01000545">
    <property type="protein sequence ID" value="OHT13251.1"/>
    <property type="molecule type" value="Genomic_DNA"/>
</dbReference>
<name>A0A1J4KPT2_9EUKA</name>
<evidence type="ECO:0000256" key="1">
    <source>
        <dbReference type="SAM" id="MobiDB-lite"/>
    </source>
</evidence>
<dbReference type="Proteomes" id="UP000179807">
    <property type="component" value="Unassembled WGS sequence"/>
</dbReference>
<dbReference type="RefSeq" id="XP_068366387.1">
    <property type="nucleotide sequence ID" value="XM_068499143.1"/>
</dbReference>
<proteinExistence type="predicted"/>
<keyword evidence="3" id="KW-1185">Reference proteome</keyword>
<accession>A0A1J4KPT2</accession>
<comment type="caution">
    <text evidence="2">The sequence shown here is derived from an EMBL/GenBank/DDBJ whole genome shotgun (WGS) entry which is preliminary data.</text>
</comment>
<sequence length="89" mass="10410">MYPNIDEEKITSLLSFIGNLSKSSQEELANFSDSSYRIVTNYYTQLFVPIYTNMNHQFLRMQLAQPKTNFDNFGKDKSENPTDQPFDQI</sequence>
<gene>
    <name evidence="2" type="ORF">TRFO_16703</name>
</gene>